<name>A0A7J7JMX4_BUGNE</name>
<feature type="compositionally biased region" description="Polar residues" evidence="2">
    <location>
        <begin position="1475"/>
        <end position="1494"/>
    </location>
</feature>
<evidence type="ECO:0000313" key="4">
    <source>
        <dbReference type="Proteomes" id="UP000593567"/>
    </source>
</evidence>
<feature type="compositionally biased region" description="Basic and acidic residues" evidence="2">
    <location>
        <begin position="922"/>
        <end position="942"/>
    </location>
</feature>
<evidence type="ECO:0000256" key="1">
    <source>
        <dbReference type="SAM" id="Coils"/>
    </source>
</evidence>
<feature type="compositionally biased region" description="Polar residues" evidence="2">
    <location>
        <begin position="1414"/>
        <end position="1464"/>
    </location>
</feature>
<dbReference type="PANTHER" id="PTHR22988:SF75">
    <property type="entry name" value="MYOSIN-16-LIKE"/>
    <property type="match status" value="1"/>
</dbReference>
<evidence type="ECO:0000256" key="2">
    <source>
        <dbReference type="SAM" id="MobiDB-lite"/>
    </source>
</evidence>
<protein>
    <submittedName>
        <fullName evidence="3">Uncharacterized protein</fullName>
    </submittedName>
</protein>
<feature type="compositionally biased region" description="Polar residues" evidence="2">
    <location>
        <begin position="500"/>
        <end position="524"/>
    </location>
</feature>
<feature type="coiled-coil region" evidence="1">
    <location>
        <begin position="390"/>
        <end position="428"/>
    </location>
</feature>
<feature type="region of interest" description="Disordered" evidence="2">
    <location>
        <begin position="1414"/>
        <end position="1494"/>
    </location>
</feature>
<feature type="region of interest" description="Disordered" evidence="2">
    <location>
        <begin position="1325"/>
        <end position="1373"/>
    </location>
</feature>
<organism evidence="3 4">
    <name type="scientific">Bugula neritina</name>
    <name type="common">Brown bryozoan</name>
    <name type="synonym">Sertularia neritina</name>
    <dbReference type="NCBI Taxonomy" id="10212"/>
    <lineage>
        <taxon>Eukaryota</taxon>
        <taxon>Metazoa</taxon>
        <taxon>Spiralia</taxon>
        <taxon>Lophotrochozoa</taxon>
        <taxon>Bryozoa</taxon>
        <taxon>Gymnolaemata</taxon>
        <taxon>Cheilostomatida</taxon>
        <taxon>Flustrina</taxon>
        <taxon>Buguloidea</taxon>
        <taxon>Bugulidae</taxon>
        <taxon>Bugula</taxon>
    </lineage>
</organism>
<accession>A0A7J7JMX4</accession>
<feature type="region of interest" description="Disordered" evidence="2">
    <location>
        <begin position="313"/>
        <end position="352"/>
    </location>
</feature>
<feature type="compositionally biased region" description="Polar residues" evidence="2">
    <location>
        <begin position="313"/>
        <end position="334"/>
    </location>
</feature>
<feature type="compositionally biased region" description="Polar residues" evidence="2">
    <location>
        <begin position="900"/>
        <end position="921"/>
    </location>
</feature>
<dbReference type="PANTHER" id="PTHR22988">
    <property type="entry name" value="MYOTONIC DYSTROPHY S/T KINASE-RELATED"/>
    <property type="match status" value="1"/>
</dbReference>
<feature type="compositionally biased region" description="Basic and acidic residues" evidence="2">
    <location>
        <begin position="266"/>
        <end position="286"/>
    </location>
</feature>
<feature type="region of interest" description="Disordered" evidence="2">
    <location>
        <begin position="135"/>
        <end position="164"/>
    </location>
</feature>
<feature type="compositionally biased region" description="Basic residues" evidence="2">
    <location>
        <begin position="137"/>
        <end position="148"/>
    </location>
</feature>
<reference evidence="3" key="1">
    <citation type="submission" date="2020-06" db="EMBL/GenBank/DDBJ databases">
        <title>Draft genome of Bugula neritina, a colonial animal packing powerful symbionts and potential medicines.</title>
        <authorList>
            <person name="Rayko M."/>
        </authorList>
    </citation>
    <scope>NUCLEOTIDE SEQUENCE [LARGE SCALE GENOMIC DNA]</scope>
    <source>
        <strain evidence="3">Kwan_BN1</strain>
    </source>
</reference>
<feature type="compositionally biased region" description="Polar residues" evidence="2">
    <location>
        <begin position="683"/>
        <end position="692"/>
    </location>
</feature>
<feature type="region of interest" description="Disordered" evidence="2">
    <location>
        <begin position="669"/>
        <end position="716"/>
    </location>
</feature>
<dbReference type="OrthoDB" id="7480773at2759"/>
<feature type="compositionally biased region" description="Basic and acidic residues" evidence="2">
    <location>
        <begin position="590"/>
        <end position="600"/>
    </location>
</feature>
<dbReference type="EMBL" id="VXIV02002120">
    <property type="protein sequence ID" value="KAF6027213.1"/>
    <property type="molecule type" value="Genomic_DNA"/>
</dbReference>
<feature type="region of interest" description="Disordered" evidence="2">
    <location>
        <begin position="1389"/>
        <end position="1408"/>
    </location>
</feature>
<feature type="region of interest" description="Disordered" evidence="2">
    <location>
        <begin position="438"/>
        <end position="536"/>
    </location>
</feature>
<dbReference type="InterPro" id="IPR050839">
    <property type="entry name" value="Rho-assoc_Ser/Thr_Kinase"/>
</dbReference>
<evidence type="ECO:0000313" key="3">
    <source>
        <dbReference type="EMBL" id="KAF6027213.1"/>
    </source>
</evidence>
<feature type="compositionally biased region" description="Basic and acidic residues" evidence="2">
    <location>
        <begin position="886"/>
        <end position="896"/>
    </location>
</feature>
<feature type="compositionally biased region" description="Basic and acidic residues" evidence="2">
    <location>
        <begin position="239"/>
        <end position="249"/>
    </location>
</feature>
<proteinExistence type="predicted"/>
<gene>
    <name evidence="3" type="ORF">EB796_014483</name>
</gene>
<dbReference type="Proteomes" id="UP000593567">
    <property type="component" value="Unassembled WGS sequence"/>
</dbReference>
<keyword evidence="1" id="KW-0175">Coiled coil</keyword>
<feature type="region of interest" description="Disordered" evidence="2">
    <location>
        <begin position="870"/>
        <end position="976"/>
    </location>
</feature>
<dbReference type="GO" id="GO:0031032">
    <property type="term" value="P:actomyosin structure organization"/>
    <property type="evidence" value="ECO:0007669"/>
    <property type="project" value="TreeGrafter"/>
</dbReference>
<keyword evidence="4" id="KW-1185">Reference proteome</keyword>
<comment type="caution">
    <text evidence="3">The sequence shown here is derived from an EMBL/GenBank/DDBJ whole genome shotgun (WGS) entry which is preliminary data.</text>
</comment>
<feature type="region of interest" description="Disordered" evidence="2">
    <location>
        <begin position="1173"/>
        <end position="1212"/>
    </location>
</feature>
<feature type="compositionally biased region" description="Polar residues" evidence="2">
    <location>
        <begin position="1325"/>
        <end position="1360"/>
    </location>
</feature>
<dbReference type="GO" id="GO:0005737">
    <property type="term" value="C:cytoplasm"/>
    <property type="evidence" value="ECO:0007669"/>
    <property type="project" value="TreeGrafter"/>
</dbReference>
<feature type="compositionally biased region" description="Polar residues" evidence="2">
    <location>
        <begin position="479"/>
        <end position="489"/>
    </location>
</feature>
<feature type="compositionally biased region" description="Polar residues" evidence="2">
    <location>
        <begin position="1192"/>
        <end position="1212"/>
    </location>
</feature>
<feature type="compositionally biased region" description="Basic and acidic residues" evidence="2">
    <location>
        <begin position="699"/>
        <end position="710"/>
    </location>
</feature>
<feature type="region of interest" description="Disordered" evidence="2">
    <location>
        <begin position="572"/>
        <end position="602"/>
    </location>
</feature>
<feature type="compositionally biased region" description="Basic and acidic residues" evidence="2">
    <location>
        <begin position="573"/>
        <end position="583"/>
    </location>
</feature>
<dbReference type="GO" id="GO:0004674">
    <property type="term" value="F:protein serine/threonine kinase activity"/>
    <property type="evidence" value="ECO:0007669"/>
    <property type="project" value="TreeGrafter"/>
</dbReference>
<feature type="region of interest" description="Disordered" evidence="2">
    <location>
        <begin position="235"/>
        <end position="286"/>
    </location>
</feature>
<dbReference type="GO" id="GO:0005856">
    <property type="term" value="C:cytoskeleton"/>
    <property type="evidence" value="ECO:0007669"/>
    <property type="project" value="TreeGrafter"/>
</dbReference>
<sequence length="1554" mass="170263">MEVERLKKENAALKEGRPLDYSGSDLEIDIDGLSDSSDNRDYLHTQLAKSNARAQALQAKILEMSREDIDGGSEASSVLREQVAALMRMRESDQRVIEALKKHIAVNSDSEFNPEVINELSTSVHMLTAKVKELQKKNRKYQKSHSSRSTRSSSSGGGSVYREEIDHLKRELDVTRHEASKVRSELNRLSDESAVVTKLLSTEALVRQQADEKKSLEAELEYYKGLLAAAGLLPSSPFARRDSAAERSKRISRIPRRSSSAPRPESSSEKETDESPRDANIEDRIRGMMFRQQKLKPGMIKDTMQKLAGNVPAISQSAPSSHSRIPTVSQSAAATSMAEKQAGTGEIVEEDYTEEVREYGRPADLRKKIAELTGELEDTQDRLNQSVEYNQQLEHTYETKLEEKDDYIEELEEKIRQLEAQLRGFYTDRSGSITLELVGSRPPSSLHSVPVERTSSRVVTLNDSGPHDRSTSGVAVDRSTLTFSGSTHRPGSVSPLENVPRTSLNKSVESGISQGVSAPSTSRSHLAPQPSTHDDADLHLSAEISPVVAGQQLAAKVLSPLHEVSPAFSRESLASDRYQRDSGLETSQPSKRDRGDDETRSVTSLLDTLDGTTERMRKSNSLRYNEPPSLGASLLPAEALRTQENLLNVSSENIHKMAAEPHVKRAFASDVATSPEKGRVHSPTISPQSQVLISPVKNSGKDQSTERYEKQTSPNRQLLERAQANSWEQAADQAFPSQSCKPADAEHRGVRGSAVRPSSASLVDLDTLSNEGVLYERPLSAASASTQTDADDMVELSKKLVMALSREDSLKEQRRHLGDLHRQYEEALKASQEENEEIRSRLSEADADLDNQIQKRLETAEIANTLQRQLSKKDAELKQSNQAVSKLKERLSRSKSDLSASQDELSSTRQELNSANQNLIDSSKKEVKDHLHKVQEEHRKSLSELQQTTSSLKEKDKQTEMAQAEVSSIRKSFSKAEDELRASQTELRIAKEELARKTDSQVELTKRLSQLESEREAVLRRHETLPFPAQELQAPPVVSADYDDRLQDTPEGSVRDRASSLRRPSSIAALQEELGSILDASQHIKSNIASALEQSRLHDTLMADGDNANAGLGLRAECELIELLKLNITRVEKLNERIDELLLLEQELLAPGRFAVSHQAGVPIQPVHSQSLPLSVKHEASTPSFEAHHSKQPISFSDQLNTSGNNATERSLTDYNTAGPMARNSYMVSHDVSAGQVLQGAPELVTINGVTYQQVPSSRVPPASSTQLPVTSGSLVVPEFQSFYQAPAIGCPQAPTPTEFFASPTIHQQAPAGPHQQTLYATGSSLQLPSPANQQTRSYLSNSKTSPETNNQCSSVTAGSQPHLPSAVSQQASASTNLYDQSLALGHQQANTDTSQQLPNGSSQQLPVTGYQQAPATGYQQAPPSGYQQAPPTSYQQSPVTGHQQAPATSYQKSPATSYQQSPATGYHQAPATDYQKSPATGNQQTPVSGQQCSPVVGYQQAPVSGQQYSSIVDSQQAPVSVYQQAPAASFQQTPTSGYQQAAVGKKYISEFLC</sequence>